<dbReference type="OrthoDB" id="1935484at2759"/>
<sequence>MNCPRTKTSTIVLRGGAPQFLEEAERSLNDAVMIVRRAMQTQTIVAGGGAIEMELSKYIREYSKGISGKQQLAVRAFARSLECIPRALASNAGFDSTDILNKLRHKHATGEISWYGVDCIRGGTCDAMKEFIWEPALVKENAFAAATEAACIILSIDETIKQPNGSNDRRRGGGGQMRMPPMPRRR</sequence>
<dbReference type="FunFam" id="1.10.560.10:FF:000017">
    <property type="entry name" value="T-complex protein 1 subunit eta"/>
    <property type="match status" value="1"/>
</dbReference>
<comment type="subcellular location">
    <subcellularLocation>
        <location evidence="1">Cytoplasm</location>
    </subcellularLocation>
</comment>
<evidence type="ECO:0000313" key="12">
    <source>
        <dbReference type="Proteomes" id="UP000221165"/>
    </source>
</evidence>
<proteinExistence type="inferred from homology"/>
<dbReference type="EMBL" id="MIGC01010308">
    <property type="protein sequence ID" value="PHJ14951.1"/>
    <property type="molecule type" value="Genomic_DNA"/>
</dbReference>
<dbReference type="PRINTS" id="PR00304">
    <property type="entry name" value="TCOMPLEXTCP1"/>
</dbReference>
<evidence type="ECO:0000256" key="1">
    <source>
        <dbReference type="ARBA" id="ARBA00004496"/>
    </source>
</evidence>
<dbReference type="InterPro" id="IPR027413">
    <property type="entry name" value="GROEL-like_equatorial_sf"/>
</dbReference>
<dbReference type="InterPro" id="IPR027410">
    <property type="entry name" value="TCP-1-like_intermed_sf"/>
</dbReference>
<dbReference type="SUPFAM" id="SSF48592">
    <property type="entry name" value="GroEL equatorial domain-like"/>
    <property type="match status" value="1"/>
</dbReference>
<comment type="similarity">
    <text evidence="2 9">Belongs to the TCP-1 chaperonin family.</text>
</comment>
<organism evidence="11 12">
    <name type="scientific">Cystoisospora suis</name>
    <dbReference type="NCBI Taxonomy" id="483139"/>
    <lineage>
        <taxon>Eukaryota</taxon>
        <taxon>Sar</taxon>
        <taxon>Alveolata</taxon>
        <taxon>Apicomplexa</taxon>
        <taxon>Conoidasida</taxon>
        <taxon>Coccidia</taxon>
        <taxon>Eucoccidiorida</taxon>
        <taxon>Eimeriorina</taxon>
        <taxon>Sarcocystidae</taxon>
        <taxon>Cystoisospora</taxon>
    </lineage>
</organism>
<evidence type="ECO:0000256" key="4">
    <source>
        <dbReference type="ARBA" id="ARBA00022490"/>
    </source>
</evidence>
<dbReference type="InterPro" id="IPR002423">
    <property type="entry name" value="Cpn60/GroEL/TCP-1"/>
</dbReference>
<dbReference type="InterPro" id="IPR017998">
    <property type="entry name" value="Chaperone_TCP-1"/>
</dbReference>
<dbReference type="VEuPathDB" id="ToxoDB:CSUI_011238"/>
<evidence type="ECO:0000256" key="8">
    <source>
        <dbReference type="ARBA" id="ARBA00024677"/>
    </source>
</evidence>
<gene>
    <name evidence="11" type="ORF">CSUI_011238</name>
</gene>
<keyword evidence="4" id="KW-0963">Cytoplasm</keyword>
<keyword evidence="12" id="KW-1185">Reference proteome</keyword>
<comment type="subunit">
    <text evidence="3">Heterooligomeric complex of about 850 to 900 kDa that forms two stacked rings, 12 to 16 nm in diameter.</text>
</comment>
<evidence type="ECO:0000256" key="9">
    <source>
        <dbReference type="RuleBase" id="RU004187"/>
    </source>
</evidence>
<keyword evidence="7 9" id="KW-0143">Chaperone</keyword>
<keyword evidence="5 9" id="KW-0547">Nucleotide-binding</keyword>
<dbReference type="Gene3D" id="1.10.560.10">
    <property type="entry name" value="GroEL-like equatorial domain"/>
    <property type="match status" value="1"/>
</dbReference>
<evidence type="ECO:0000256" key="6">
    <source>
        <dbReference type="ARBA" id="ARBA00022840"/>
    </source>
</evidence>
<dbReference type="GO" id="GO:0005524">
    <property type="term" value="F:ATP binding"/>
    <property type="evidence" value="ECO:0007669"/>
    <property type="project" value="UniProtKB-KW"/>
</dbReference>
<dbReference type="RefSeq" id="XP_067916685.1">
    <property type="nucleotide sequence ID" value="XM_068071339.1"/>
</dbReference>
<dbReference type="GO" id="GO:0140662">
    <property type="term" value="F:ATP-dependent protein folding chaperone"/>
    <property type="evidence" value="ECO:0007669"/>
    <property type="project" value="InterPro"/>
</dbReference>
<dbReference type="Gene3D" id="3.30.260.10">
    <property type="entry name" value="TCP-1-like chaperonin intermediate domain"/>
    <property type="match status" value="1"/>
</dbReference>
<dbReference type="GO" id="GO:0005832">
    <property type="term" value="C:chaperonin-containing T-complex"/>
    <property type="evidence" value="ECO:0007669"/>
    <property type="project" value="UniProtKB-ARBA"/>
</dbReference>
<keyword evidence="6 9" id="KW-0067">ATP-binding</keyword>
<protein>
    <submittedName>
        <fullName evidence="11">Eta subunit of chaperonin containing t-complex polypeptide 1</fullName>
    </submittedName>
</protein>
<comment type="function">
    <text evidence="8">Molecular chaperone; assists the folding of proteins upon ATP hydrolysis. Known to play a role, in vitro, in the folding of actin and tubulin.</text>
</comment>
<evidence type="ECO:0000256" key="7">
    <source>
        <dbReference type="ARBA" id="ARBA00023186"/>
    </source>
</evidence>
<dbReference type="GeneID" id="94434550"/>
<evidence type="ECO:0000256" key="2">
    <source>
        <dbReference type="ARBA" id="ARBA00008020"/>
    </source>
</evidence>
<dbReference type="PANTHER" id="PTHR11353">
    <property type="entry name" value="CHAPERONIN"/>
    <property type="match status" value="1"/>
</dbReference>
<accession>A0A2C6J6D3</accession>
<feature type="region of interest" description="Disordered" evidence="10">
    <location>
        <begin position="162"/>
        <end position="186"/>
    </location>
</feature>
<comment type="caution">
    <text evidence="11">The sequence shown here is derived from an EMBL/GenBank/DDBJ whole genome shotgun (WGS) entry which is preliminary data.</text>
</comment>
<dbReference type="Proteomes" id="UP000221165">
    <property type="component" value="Unassembled WGS sequence"/>
</dbReference>
<evidence type="ECO:0000256" key="10">
    <source>
        <dbReference type="SAM" id="MobiDB-lite"/>
    </source>
</evidence>
<evidence type="ECO:0000256" key="3">
    <source>
        <dbReference type="ARBA" id="ARBA00011531"/>
    </source>
</evidence>
<evidence type="ECO:0000256" key="5">
    <source>
        <dbReference type="ARBA" id="ARBA00022741"/>
    </source>
</evidence>
<dbReference type="AlphaFoldDB" id="A0A2C6J6D3"/>
<evidence type="ECO:0000313" key="11">
    <source>
        <dbReference type="EMBL" id="PHJ14951.1"/>
    </source>
</evidence>
<dbReference type="FunFam" id="3.30.260.10:FF:000022">
    <property type="entry name" value="T-complex protein 1 subunit eta"/>
    <property type="match status" value="1"/>
</dbReference>
<dbReference type="Pfam" id="PF00118">
    <property type="entry name" value="Cpn60_TCP1"/>
    <property type="match status" value="1"/>
</dbReference>
<reference evidence="11 12" key="1">
    <citation type="journal article" date="2017" name="Int. J. Parasitol.">
        <title>The genome of the protozoan parasite Cystoisospora suis and a reverse vaccinology approach to identify vaccine candidates.</title>
        <authorList>
            <person name="Palmieri N."/>
            <person name="Shrestha A."/>
            <person name="Ruttkowski B."/>
            <person name="Beck T."/>
            <person name="Vogl C."/>
            <person name="Tomley F."/>
            <person name="Blake D.P."/>
            <person name="Joachim A."/>
        </authorList>
    </citation>
    <scope>NUCLEOTIDE SEQUENCE [LARGE SCALE GENOMIC DNA]</scope>
    <source>
        <strain evidence="11 12">Wien I</strain>
    </source>
</reference>
<name>A0A2C6J6D3_9APIC</name>